<dbReference type="AlphaFoldDB" id="A0A120AHW1"/>
<protein>
    <submittedName>
        <fullName evidence="1">TolA protein</fullName>
    </submittedName>
</protein>
<organism evidence="1 2">
    <name type="scientific">Lysobacter capsici AZ78</name>
    <dbReference type="NCBI Taxonomy" id="1444315"/>
    <lineage>
        <taxon>Bacteria</taxon>
        <taxon>Pseudomonadati</taxon>
        <taxon>Pseudomonadota</taxon>
        <taxon>Gammaproteobacteria</taxon>
        <taxon>Lysobacterales</taxon>
        <taxon>Lysobacteraceae</taxon>
        <taxon>Lysobacter</taxon>
    </lineage>
</organism>
<dbReference type="SUPFAM" id="SSF74653">
    <property type="entry name" value="TolA/TonB C-terminal domain"/>
    <property type="match status" value="1"/>
</dbReference>
<proteinExistence type="predicted"/>
<reference evidence="1 2" key="1">
    <citation type="journal article" date="2014" name="Genome Announc.">
        <title>Draft Genome Sequence of Lysobacter capsici AZ78, a Bacterium Antagonistic to Plant-Pathogenic Oomycetes.</title>
        <authorList>
            <person name="Puopolo G."/>
            <person name="Sonego P."/>
            <person name="Engelen K."/>
            <person name="Pertot I."/>
        </authorList>
    </citation>
    <scope>NUCLEOTIDE SEQUENCE [LARGE SCALE GENOMIC DNA]</scope>
    <source>
        <strain evidence="1 2">AZ78</strain>
    </source>
</reference>
<dbReference type="EMBL" id="JAJA02000001">
    <property type="protein sequence ID" value="KWS06783.1"/>
    <property type="molecule type" value="Genomic_DNA"/>
</dbReference>
<accession>A0A120AHW1</accession>
<dbReference type="Proteomes" id="UP000023435">
    <property type="component" value="Unassembled WGS sequence"/>
</dbReference>
<comment type="caution">
    <text evidence="1">The sequence shown here is derived from an EMBL/GenBank/DDBJ whole genome shotgun (WGS) entry which is preliminary data.</text>
</comment>
<evidence type="ECO:0000313" key="1">
    <source>
        <dbReference type="EMBL" id="KWS06783.1"/>
    </source>
</evidence>
<gene>
    <name evidence="1" type="ORF">AZ78_4341</name>
</gene>
<evidence type="ECO:0000313" key="2">
    <source>
        <dbReference type="Proteomes" id="UP000023435"/>
    </source>
</evidence>
<keyword evidence="2" id="KW-1185">Reference proteome</keyword>
<name>A0A120AHW1_9GAMM</name>
<sequence length="113" mass="12424">MTAHLAPTLDFDQARSAGPDPALFAAYEQALQRQIRAHWSAPTLPREAFCRLYIRQLPGGQVIATEVRPPCAFDAAAKRSLESAVLKAQPLAYEGFEALFSRSIVLTIRAGER</sequence>
<dbReference type="Gene3D" id="3.30.1150.10">
    <property type="match status" value="1"/>
</dbReference>